<evidence type="ECO:0000313" key="13">
    <source>
        <dbReference type="EMBL" id="KXT81253.1"/>
    </source>
</evidence>
<evidence type="ECO:0000256" key="6">
    <source>
        <dbReference type="ARBA" id="ARBA00022984"/>
    </source>
</evidence>
<dbReference type="Pfam" id="PF03717">
    <property type="entry name" value="PBP_dimer"/>
    <property type="match status" value="1"/>
</dbReference>
<comment type="similarity">
    <text evidence="2">Belongs to the transpeptidase family.</text>
</comment>
<dbReference type="PANTHER" id="PTHR30627">
    <property type="entry name" value="PEPTIDOGLYCAN D,D-TRANSPEPTIDASE"/>
    <property type="match status" value="1"/>
</dbReference>
<dbReference type="GO" id="GO:0008360">
    <property type="term" value="P:regulation of cell shape"/>
    <property type="evidence" value="ECO:0007669"/>
    <property type="project" value="UniProtKB-KW"/>
</dbReference>
<dbReference type="InterPro" id="IPR047982">
    <property type="entry name" value="PBP2B"/>
</dbReference>
<dbReference type="GO" id="GO:0005886">
    <property type="term" value="C:plasma membrane"/>
    <property type="evidence" value="ECO:0007669"/>
    <property type="project" value="UniProtKB-SubCell"/>
</dbReference>
<evidence type="ECO:0000256" key="5">
    <source>
        <dbReference type="ARBA" id="ARBA00022960"/>
    </source>
</evidence>
<feature type="domain" description="Penicillin-binding protein dimerisation" evidence="12">
    <location>
        <begin position="70"/>
        <end position="309"/>
    </location>
</feature>
<organism evidence="13 14">
    <name type="scientific">Streptococcus oralis</name>
    <dbReference type="NCBI Taxonomy" id="1303"/>
    <lineage>
        <taxon>Bacteria</taxon>
        <taxon>Bacillati</taxon>
        <taxon>Bacillota</taxon>
        <taxon>Bacilli</taxon>
        <taxon>Lactobacillales</taxon>
        <taxon>Streptococcaceae</taxon>
        <taxon>Streptococcus</taxon>
    </lineage>
</organism>
<evidence type="ECO:0000256" key="3">
    <source>
        <dbReference type="ARBA" id="ARBA00022475"/>
    </source>
</evidence>
<proteinExistence type="inferred from homology"/>
<keyword evidence="8 10" id="KW-0472">Membrane</keyword>
<reference evidence="13 14" key="1">
    <citation type="submission" date="2016-01" db="EMBL/GenBank/DDBJ databases">
        <title>Highly variable Streptococcus oralis are common among viridans streptococci isolated from primates.</title>
        <authorList>
            <person name="Denapaite D."/>
            <person name="Rieger M."/>
            <person name="Koendgen S."/>
            <person name="Brueckner R."/>
            <person name="Ochigava I."/>
            <person name="Kappeler P."/>
            <person name="Maetz-Rensing K."/>
            <person name="Leendertz F."/>
            <person name="Hakenbeck R."/>
        </authorList>
    </citation>
    <scope>NUCLEOTIDE SEQUENCE [LARGE SCALE GENOMIC DNA]</scope>
    <source>
        <strain evidence="13 14">DD14</strain>
    </source>
</reference>
<sequence>MRKSEIFLEKSFSCMRKFNSHSIPIRLNLLFAIVILLFMAIIGRLLYMQVLNKDFYEAKLASASQTRVTTSSARGQIYDATGKPLVENTLKQVVSFTRNNKMTAAELKETAKKLLTYVNVSSPDLTDRQIADYYLADQNVYKKTVESLPSEKRLDSDGNRLSEATLYNNAVESIDVSQLNYTDDQKKEIYLFSQLNAVGNFATGTISTDALDDTQVALVASASKELPGISISTSWDRKVLDTSLSSIVGSVSSEKSGLPAEEVDAYLKKGYSLNDRVGTSYLEKQYEDVLQGKRSVKEVHLDKHGNMESVENVEEGSKGNNIKLTIDLTFQNGVDDLLKSYFNSELGNGGAKYSEGVYAVALNPKTGAVLAMSGVKHNVESGELSSDSLGTITNVFVPGSVVKAATISSGWENGVLSGNQTLTDQPIVFQGSSPINSWYTLSYGSFPITAVEALEYSSNTYMVQTALGIMGQTYTPGMTVATDQLETAMGKMRSTFGEYGLGSSTGIDLPDESTGFSPKEFDLANYINNAFGQFDNYTPMQLAQYVATIANNGVRLAPHIVEGVYGNNEQGGLGSLVQETASKEMNKINISESDMDILQQGFYQVAHGTSALTTGRAFSNGAAVSISGKTGTAESYVNGGQKANNTNAVAYAPTDNPQIAVAVVFPHNTNLTNGVGPSIARDIINLYNQQHPMN</sequence>
<accession>A0A139NZG3</accession>
<keyword evidence="6" id="KW-0573">Peptidoglycan synthesis</keyword>
<keyword evidence="13" id="KW-0808">Transferase</keyword>
<evidence type="ECO:0000256" key="4">
    <source>
        <dbReference type="ARBA" id="ARBA00022692"/>
    </source>
</evidence>
<dbReference type="InterPro" id="IPR005311">
    <property type="entry name" value="PBP_dimer"/>
</dbReference>
<keyword evidence="13" id="KW-0328">Glycosyltransferase</keyword>
<dbReference type="SUPFAM" id="SSF56519">
    <property type="entry name" value="Penicillin binding protein dimerisation domain"/>
    <property type="match status" value="1"/>
</dbReference>
<dbReference type="EMBL" id="LQRI01000173">
    <property type="protein sequence ID" value="KXT81253.1"/>
    <property type="molecule type" value="Genomic_DNA"/>
</dbReference>
<keyword evidence="5" id="KW-0133">Cell shape</keyword>
<dbReference type="PATRIC" id="fig|1303.77.peg.1488"/>
<evidence type="ECO:0000259" key="12">
    <source>
        <dbReference type="Pfam" id="PF03717"/>
    </source>
</evidence>
<keyword evidence="13" id="KW-0131">Cell cycle</keyword>
<keyword evidence="7 10" id="KW-1133">Transmembrane helix</keyword>
<evidence type="ECO:0000313" key="14">
    <source>
        <dbReference type="Proteomes" id="UP000070497"/>
    </source>
</evidence>
<evidence type="ECO:0000256" key="9">
    <source>
        <dbReference type="ARBA" id="ARBA00023316"/>
    </source>
</evidence>
<keyword evidence="9" id="KW-0961">Cell wall biogenesis/degradation</keyword>
<keyword evidence="13" id="KW-0132">Cell division</keyword>
<dbReference type="Proteomes" id="UP000070497">
    <property type="component" value="Unassembled WGS sequence"/>
</dbReference>
<dbReference type="PANTHER" id="PTHR30627:SF2">
    <property type="entry name" value="PEPTIDOGLYCAN D,D-TRANSPEPTIDASE MRDA"/>
    <property type="match status" value="1"/>
</dbReference>
<dbReference type="AlphaFoldDB" id="A0A139NZG3"/>
<dbReference type="GO" id="GO:0008658">
    <property type="term" value="F:penicillin binding"/>
    <property type="evidence" value="ECO:0007669"/>
    <property type="project" value="InterPro"/>
</dbReference>
<evidence type="ECO:0000259" key="11">
    <source>
        <dbReference type="Pfam" id="PF00905"/>
    </source>
</evidence>
<comment type="subcellular location">
    <subcellularLocation>
        <location evidence="1">Cell membrane</location>
        <topology evidence="1">Single-pass membrane protein</topology>
    </subcellularLocation>
</comment>
<dbReference type="InterPro" id="IPR036138">
    <property type="entry name" value="PBP_dimer_sf"/>
</dbReference>
<name>A0A139NZG3_STROR</name>
<evidence type="ECO:0000256" key="10">
    <source>
        <dbReference type="SAM" id="Phobius"/>
    </source>
</evidence>
<dbReference type="GO" id="GO:0071972">
    <property type="term" value="F:peptidoglycan L,D-transpeptidase activity"/>
    <property type="evidence" value="ECO:0007669"/>
    <property type="project" value="InterPro"/>
</dbReference>
<keyword evidence="4 10" id="KW-0812">Transmembrane</keyword>
<evidence type="ECO:0000256" key="8">
    <source>
        <dbReference type="ARBA" id="ARBA00023136"/>
    </source>
</evidence>
<dbReference type="Gene3D" id="3.40.710.10">
    <property type="entry name" value="DD-peptidase/beta-lactamase superfamily"/>
    <property type="match status" value="1"/>
</dbReference>
<dbReference type="GO" id="GO:0016757">
    <property type="term" value="F:glycosyltransferase activity"/>
    <property type="evidence" value="ECO:0007669"/>
    <property type="project" value="UniProtKB-KW"/>
</dbReference>
<dbReference type="NCBIfam" id="NF038278">
    <property type="entry name" value="strep_PBP2B"/>
    <property type="match status" value="1"/>
</dbReference>
<dbReference type="GO" id="GO:0051301">
    <property type="term" value="P:cell division"/>
    <property type="evidence" value="ECO:0007669"/>
    <property type="project" value="UniProtKB-KW"/>
</dbReference>
<feature type="domain" description="Penicillin-binding protein transpeptidase" evidence="11">
    <location>
        <begin position="358"/>
        <end position="684"/>
    </location>
</feature>
<dbReference type="Gene3D" id="3.90.1310.10">
    <property type="entry name" value="Penicillin-binding protein 2a (Domain 2)"/>
    <property type="match status" value="1"/>
</dbReference>
<dbReference type="InterPro" id="IPR001460">
    <property type="entry name" value="PCN-bd_Tpept"/>
</dbReference>
<protein>
    <submittedName>
        <fullName evidence="13">Cell division protein FtsI (Peptidoglycan synthetase)</fullName>
        <ecNumber evidence="13">2.4.1.129</ecNumber>
    </submittedName>
</protein>
<gene>
    <name evidence="13" type="ORF">SORDD14_01334</name>
</gene>
<dbReference type="GO" id="GO:0009252">
    <property type="term" value="P:peptidoglycan biosynthetic process"/>
    <property type="evidence" value="ECO:0007669"/>
    <property type="project" value="UniProtKB-KW"/>
</dbReference>
<dbReference type="EC" id="2.4.1.129" evidence="13"/>
<dbReference type="SUPFAM" id="SSF56601">
    <property type="entry name" value="beta-lactamase/transpeptidase-like"/>
    <property type="match status" value="1"/>
</dbReference>
<keyword evidence="3" id="KW-1003">Cell membrane</keyword>
<dbReference type="Pfam" id="PF00905">
    <property type="entry name" value="Transpeptidase"/>
    <property type="match status" value="1"/>
</dbReference>
<dbReference type="GO" id="GO:0071555">
    <property type="term" value="P:cell wall organization"/>
    <property type="evidence" value="ECO:0007669"/>
    <property type="project" value="UniProtKB-KW"/>
</dbReference>
<dbReference type="Gene3D" id="1.10.10.1230">
    <property type="entry name" value="Penicillin-binding protein, N-terminal non-catalytic domain, head sub-domain"/>
    <property type="match status" value="1"/>
</dbReference>
<evidence type="ECO:0000256" key="2">
    <source>
        <dbReference type="ARBA" id="ARBA00007171"/>
    </source>
</evidence>
<evidence type="ECO:0000256" key="1">
    <source>
        <dbReference type="ARBA" id="ARBA00004162"/>
    </source>
</evidence>
<comment type="caution">
    <text evidence="13">The sequence shown here is derived from an EMBL/GenBank/DDBJ whole genome shotgun (WGS) entry which is preliminary data.</text>
</comment>
<evidence type="ECO:0000256" key="7">
    <source>
        <dbReference type="ARBA" id="ARBA00022989"/>
    </source>
</evidence>
<feature type="transmembrane region" description="Helical" evidence="10">
    <location>
        <begin position="25"/>
        <end position="47"/>
    </location>
</feature>
<dbReference type="InterPro" id="IPR050515">
    <property type="entry name" value="Beta-lactam/transpept"/>
</dbReference>
<dbReference type="InterPro" id="IPR012338">
    <property type="entry name" value="Beta-lactam/transpept-like"/>
</dbReference>